<dbReference type="InterPro" id="IPR059025">
    <property type="entry name" value="STB6_N"/>
</dbReference>
<feature type="region of interest" description="Disordered" evidence="2">
    <location>
        <begin position="469"/>
        <end position="606"/>
    </location>
</feature>
<name>A0A139IFK2_9PEZI</name>
<dbReference type="Pfam" id="PF24054">
    <property type="entry name" value="DUF7357"/>
    <property type="match status" value="1"/>
</dbReference>
<protein>
    <submittedName>
        <fullName evidence="5">Uncharacterized protein</fullName>
    </submittedName>
</protein>
<feature type="region of interest" description="Disordered" evidence="2">
    <location>
        <begin position="1421"/>
        <end position="1509"/>
    </location>
</feature>
<evidence type="ECO:0000256" key="1">
    <source>
        <dbReference type="SAM" id="Coils"/>
    </source>
</evidence>
<dbReference type="InterPro" id="IPR038919">
    <property type="entry name" value="STB2/STB2"/>
</dbReference>
<feature type="region of interest" description="Disordered" evidence="2">
    <location>
        <begin position="1017"/>
        <end position="1141"/>
    </location>
</feature>
<keyword evidence="1" id="KW-0175">Coiled coil</keyword>
<feature type="region of interest" description="Disordered" evidence="2">
    <location>
        <begin position="650"/>
        <end position="676"/>
    </location>
</feature>
<dbReference type="EMBL" id="LFZO01000112">
    <property type="protein sequence ID" value="KXT13557.1"/>
    <property type="molecule type" value="Genomic_DNA"/>
</dbReference>
<feature type="compositionally biased region" description="Polar residues" evidence="2">
    <location>
        <begin position="650"/>
        <end position="672"/>
    </location>
</feature>
<evidence type="ECO:0000313" key="5">
    <source>
        <dbReference type="EMBL" id="KXT13557.1"/>
    </source>
</evidence>
<accession>A0A139IFK2</accession>
<comment type="caution">
    <text evidence="5">The sequence shown here is derived from an EMBL/GenBank/DDBJ whole genome shotgun (WGS) entry which is preliminary data.</text>
</comment>
<feature type="region of interest" description="Disordered" evidence="2">
    <location>
        <begin position="1154"/>
        <end position="1202"/>
    </location>
</feature>
<feature type="region of interest" description="Disordered" evidence="2">
    <location>
        <begin position="1252"/>
        <end position="1384"/>
    </location>
</feature>
<feature type="compositionally biased region" description="Basic and acidic residues" evidence="2">
    <location>
        <begin position="42"/>
        <end position="51"/>
    </location>
</feature>
<feature type="compositionally biased region" description="Low complexity" evidence="2">
    <location>
        <begin position="580"/>
        <end position="591"/>
    </location>
</feature>
<dbReference type="Pfam" id="PF25995">
    <property type="entry name" value="STB6_N"/>
    <property type="match status" value="1"/>
</dbReference>
<dbReference type="STRING" id="113226.A0A139IFK2"/>
<feature type="region of interest" description="Disordered" evidence="2">
    <location>
        <begin position="1"/>
        <end position="61"/>
    </location>
</feature>
<dbReference type="Proteomes" id="UP000073492">
    <property type="component" value="Unassembled WGS sequence"/>
</dbReference>
<evidence type="ECO:0000259" key="3">
    <source>
        <dbReference type="Pfam" id="PF24054"/>
    </source>
</evidence>
<dbReference type="InterPro" id="IPR055781">
    <property type="entry name" value="DUF7357"/>
</dbReference>
<feature type="coiled-coil region" evidence="1">
    <location>
        <begin position="794"/>
        <end position="857"/>
    </location>
</feature>
<feature type="compositionally biased region" description="Low complexity" evidence="2">
    <location>
        <begin position="1107"/>
        <end position="1116"/>
    </location>
</feature>
<gene>
    <name evidence="5" type="ORF">AC579_1406</name>
</gene>
<evidence type="ECO:0000313" key="6">
    <source>
        <dbReference type="Proteomes" id="UP000073492"/>
    </source>
</evidence>
<dbReference type="OrthoDB" id="19806at2759"/>
<reference evidence="5 6" key="1">
    <citation type="submission" date="2015-07" db="EMBL/GenBank/DDBJ databases">
        <title>Comparative genomics of the Sigatoka disease complex on banana suggests a link between parallel evolutionary changes in Pseudocercospora fijiensis and Pseudocercospora eumusae and increased virulence on the banana host.</title>
        <authorList>
            <person name="Chang T.-C."/>
            <person name="Salvucci A."/>
            <person name="Crous P.W."/>
            <person name="Stergiopoulos I."/>
        </authorList>
    </citation>
    <scope>NUCLEOTIDE SEQUENCE [LARGE SCALE GENOMIC DNA]</scope>
    <source>
        <strain evidence="5 6">CBS 116634</strain>
    </source>
</reference>
<keyword evidence="6" id="KW-1185">Reference proteome</keyword>
<dbReference type="PANTHER" id="PTHR31011:SF2">
    <property type="entry name" value="PROTEIN STB2-RELATED"/>
    <property type="match status" value="1"/>
</dbReference>
<feature type="domain" description="DUF7357" evidence="3">
    <location>
        <begin position="914"/>
        <end position="1043"/>
    </location>
</feature>
<feature type="compositionally biased region" description="Acidic residues" evidence="2">
    <location>
        <begin position="1467"/>
        <end position="1482"/>
    </location>
</feature>
<dbReference type="PANTHER" id="PTHR31011">
    <property type="entry name" value="PROTEIN STB2-RELATED"/>
    <property type="match status" value="1"/>
</dbReference>
<feature type="compositionally biased region" description="Basic residues" evidence="2">
    <location>
        <begin position="1430"/>
        <end position="1439"/>
    </location>
</feature>
<feature type="compositionally biased region" description="Basic and acidic residues" evidence="2">
    <location>
        <begin position="481"/>
        <end position="492"/>
    </location>
</feature>
<evidence type="ECO:0000259" key="4">
    <source>
        <dbReference type="Pfam" id="PF25995"/>
    </source>
</evidence>
<proteinExistence type="predicted"/>
<organism evidence="5 6">
    <name type="scientific">Pseudocercospora musae</name>
    <dbReference type="NCBI Taxonomy" id="113226"/>
    <lineage>
        <taxon>Eukaryota</taxon>
        <taxon>Fungi</taxon>
        <taxon>Dikarya</taxon>
        <taxon>Ascomycota</taxon>
        <taxon>Pezizomycotina</taxon>
        <taxon>Dothideomycetes</taxon>
        <taxon>Dothideomycetidae</taxon>
        <taxon>Mycosphaerellales</taxon>
        <taxon>Mycosphaerellaceae</taxon>
        <taxon>Pseudocercospora</taxon>
    </lineage>
</organism>
<dbReference type="GO" id="GO:0070822">
    <property type="term" value="C:Sin3-type complex"/>
    <property type="evidence" value="ECO:0007669"/>
    <property type="project" value="TreeGrafter"/>
</dbReference>
<feature type="domain" description="STB6-like N-terminal" evidence="4">
    <location>
        <begin position="61"/>
        <end position="199"/>
    </location>
</feature>
<feature type="compositionally biased region" description="Acidic residues" evidence="2">
    <location>
        <begin position="1064"/>
        <end position="1106"/>
    </location>
</feature>
<evidence type="ECO:0000256" key="2">
    <source>
        <dbReference type="SAM" id="MobiDB-lite"/>
    </source>
</evidence>
<feature type="compositionally biased region" description="Acidic residues" evidence="2">
    <location>
        <begin position="1117"/>
        <end position="1127"/>
    </location>
</feature>
<sequence length="1618" mass="182366">MTAARSSVDRAKLRPPPLQTNYLHQSHNEDSPISPRPQSPYDQDRQPEVQERPATQGGHQPFVLTDPVAFRYLEEDASTHVLERRRELRGYECYIVEQWTTSRVHPTFMITNYTGDDKDIVVVDVLSVPTDEHAWSPRLRVYFKALNQYHARRRETPLGVLMVTNLSGFPSSLAIIPVPDGDVRRHRFDFFVNEDLKRLGCSGRVGLTLAQPAASTVAKFHQLYRTSDKNDIYKSVLELIKLCQSALTLFDKLEIDYSDGLLCDVTERAINDWWVEIGSDHYNVEPHDGILGPTTVAGLLGLLMGARNRLHAINAPVSKDPFDVEAMKQGISAFQKQQRIQRTRRLDRRTLDRLHKVTQKVAEKERWAVPKAVKSTVAELSGRGGEMIGDIFARRDRASIAEVETVDMDRFVQLVYGDRAKWLWLGKPMKKSKVPDGAERVPEDFQGAPSLNSGLIFKPDEHGGYTWTSGRKSTFDGLPPGERREQEREYHDFITPTPIEEKDGFEDDQVGRPSSEGNRPSMFHRATTLKDKPKAGLDKVKGAVVFRGHKPKPSVDEPVPRSPAEQKASKRPLIRRSHTSPLSSPSSPELSNGQHMQRQTPAAEEQSNRLNVALGDSRPDTADTRSLIEESNSRLVSQESFQASGYADLQQENSNVSSKQQQRSASKESTGPSVEASVAGSIYKGIDLNDTLPTGPETEAGLSTLLKRTISYSQYVEAELQPDHGGLAPRHLSFSLAEESLLTWEPLGQDEYDPFSSARVQLAEQHYMAAESKHLRRMINALQHQTATWTSKELHQLREILERLDQDQDTLDELHQPHLRTVKELQTHAGAIQREEKERLEEGVKEIETLAAKLEYEIGGLRGKVEDVEAGVADFEKSVGRVEGRVIELEKEAENGSKCFQHTPHFALAYTSAMRLRVRIERNELPAVQVLWSIEPTETKNTISQFLERVNERFPLEGNTWDISDYSVMVAGYEATHYSELGNTFKDEDEVVIKPLGFAELRARTLTGRDQITQDGRHLLDGVPFGKPLLKRPRRPDVRIPPRKKQRLESEDGDEQALVRAEEEMLDEDDEDEEDDGDFEEDALEDAVDSERESDDSDESSEEDSGSSDSDSSSDSSESESESEDDSNNSSEVSWDGVEERDKIASVDIAIVTDNVQPTNPPAAATPKQHKTVAVANAASSTPPHEGQSKTRDRNARRRDAKKLKFLKDKGVLPRTAALKDLYEYDMQYDRQKMLGNVEHDRKQLLDQIARGGIDVDVAPATNGQLRFEEDDEPPEEQPIRRPGEPTAEASAPTEEHQETPAVVEQTSPNVEDSARESAAPTRRARLDLKGMNRMVFSSLGLRTPQTQADRDALQKKLAARPKKSLPAQAAVQQAVEDDEDPESWRHKVSLTALECLDEGVELSAPDFPFQQRWDPQYQYIKKRADSSTRSKRNKKRRVSAQDNGSHEDYVETYDKYNQHGGGDALNYDDPEDEEEFDDSYWEEGALLENDEEAESETDHNNGFPRLPKDTTELHALAENDAKEGDFVLFEELSVSAATNWAPQTVTKLAKLGNKTDEGWTITEAPSRAKQYDEDGNRVYSKFEMEDFSDGGEEDEEPRRVQWVELQGIRLLKRDESI</sequence>
<feature type="compositionally biased region" description="Basic and acidic residues" evidence="2">
    <location>
        <begin position="1445"/>
        <end position="1458"/>
    </location>
</feature>
<feature type="compositionally biased region" description="Basic residues" evidence="2">
    <location>
        <begin position="569"/>
        <end position="578"/>
    </location>
</feature>
<feature type="compositionally biased region" description="Basic and acidic residues" evidence="2">
    <location>
        <begin position="528"/>
        <end position="541"/>
    </location>
</feature>